<dbReference type="SUPFAM" id="SSF51735">
    <property type="entry name" value="NAD(P)-binding Rossmann-fold domains"/>
    <property type="match status" value="1"/>
</dbReference>
<dbReference type="Pfam" id="PF00107">
    <property type="entry name" value="ADH_zinc_N"/>
    <property type="match status" value="1"/>
</dbReference>
<dbReference type="InterPro" id="IPR013149">
    <property type="entry name" value="ADH-like_C"/>
</dbReference>
<protein>
    <recommendedName>
        <fullName evidence="1">Enoyl reductase (ER) domain-containing protein</fullName>
    </recommendedName>
</protein>
<dbReference type="Pfam" id="PF08240">
    <property type="entry name" value="ADH_N"/>
    <property type="match status" value="1"/>
</dbReference>
<reference evidence="2" key="2">
    <citation type="journal article" date="2020" name="Nat. Commun.">
        <title>Large-scale genome sequencing of mycorrhizal fungi provides insights into the early evolution of symbiotic traits.</title>
        <authorList>
            <person name="Miyauchi S."/>
            <person name="Kiss E."/>
            <person name="Kuo A."/>
            <person name="Drula E."/>
            <person name="Kohler A."/>
            <person name="Sanchez-Garcia M."/>
            <person name="Morin E."/>
            <person name="Andreopoulos B."/>
            <person name="Barry K.W."/>
            <person name="Bonito G."/>
            <person name="Buee M."/>
            <person name="Carver A."/>
            <person name="Chen C."/>
            <person name="Cichocki N."/>
            <person name="Clum A."/>
            <person name="Culley D."/>
            <person name="Crous P.W."/>
            <person name="Fauchery L."/>
            <person name="Girlanda M."/>
            <person name="Hayes R.D."/>
            <person name="Keri Z."/>
            <person name="LaButti K."/>
            <person name="Lipzen A."/>
            <person name="Lombard V."/>
            <person name="Magnuson J."/>
            <person name="Maillard F."/>
            <person name="Murat C."/>
            <person name="Nolan M."/>
            <person name="Ohm R.A."/>
            <person name="Pangilinan J."/>
            <person name="Pereira M.F."/>
            <person name="Perotto S."/>
            <person name="Peter M."/>
            <person name="Pfister S."/>
            <person name="Riley R."/>
            <person name="Sitrit Y."/>
            <person name="Stielow J.B."/>
            <person name="Szollosi G."/>
            <person name="Zifcakova L."/>
            <person name="Stursova M."/>
            <person name="Spatafora J.W."/>
            <person name="Tedersoo L."/>
            <person name="Vaario L.M."/>
            <person name="Yamada A."/>
            <person name="Yan M."/>
            <person name="Wang P."/>
            <person name="Xu J."/>
            <person name="Bruns T."/>
            <person name="Baldrian P."/>
            <person name="Vilgalys R."/>
            <person name="Dunand C."/>
            <person name="Henrissat B."/>
            <person name="Grigoriev I.V."/>
            <person name="Hibbett D."/>
            <person name="Nagy L.G."/>
            <person name="Martin F.M."/>
        </authorList>
    </citation>
    <scope>NUCLEOTIDE SEQUENCE</scope>
    <source>
        <strain evidence="2">BED1</strain>
    </source>
</reference>
<dbReference type="InterPro" id="IPR020843">
    <property type="entry name" value="ER"/>
</dbReference>
<gene>
    <name evidence="2" type="ORF">L210DRAFT_3676311</name>
</gene>
<proteinExistence type="predicted"/>
<feature type="domain" description="Enoyl reductase (ER)" evidence="1">
    <location>
        <begin position="14"/>
        <end position="341"/>
    </location>
</feature>
<dbReference type="PANTHER" id="PTHR45033:SF2">
    <property type="entry name" value="ZINC-TYPE ALCOHOL DEHYDROGENASE-LIKE PROTEIN C1773.06C"/>
    <property type="match status" value="1"/>
</dbReference>
<accession>A0AAD4GD55</accession>
<dbReference type="SMART" id="SM00829">
    <property type="entry name" value="PKS_ER"/>
    <property type="match status" value="1"/>
</dbReference>
<dbReference type="Gene3D" id="3.40.50.720">
    <property type="entry name" value="NAD(P)-binding Rossmann-like Domain"/>
    <property type="match status" value="1"/>
</dbReference>
<keyword evidence="3" id="KW-1185">Reference proteome</keyword>
<evidence type="ECO:0000259" key="1">
    <source>
        <dbReference type="SMART" id="SM00829"/>
    </source>
</evidence>
<evidence type="ECO:0000313" key="3">
    <source>
        <dbReference type="Proteomes" id="UP001194468"/>
    </source>
</evidence>
<dbReference type="InterPro" id="IPR036291">
    <property type="entry name" value="NAD(P)-bd_dom_sf"/>
</dbReference>
<organism evidence="2 3">
    <name type="scientific">Boletus edulis BED1</name>
    <dbReference type="NCBI Taxonomy" id="1328754"/>
    <lineage>
        <taxon>Eukaryota</taxon>
        <taxon>Fungi</taxon>
        <taxon>Dikarya</taxon>
        <taxon>Basidiomycota</taxon>
        <taxon>Agaricomycotina</taxon>
        <taxon>Agaricomycetes</taxon>
        <taxon>Agaricomycetidae</taxon>
        <taxon>Boletales</taxon>
        <taxon>Boletineae</taxon>
        <taxon>Boletaceae</taxon>
        <taxon>Boletoideae</taxon>
        <taxon>Boletus</taxon>
    </lineage>
</organism>
<dbReference type="Gene3D" id="3.90.180.10">
    <property type="entry name" value="Medium-chain alcohol dehydrogenases, catalytic domain"/>
    <property type="match status" value="1"/>
</dbReference>
<dbReference type="Proteomes" id="UP001194468">
    <property type="component" value="Unassembled WGS sequence"/>
</dbReference>
<sequence length="346" mass="37623">MALPATIREYRSQGVSHHDFIIQNVPLSKPRTNEVTIKIHAVSLQYRDLAVSKARYPGQKEKPVPCSDGAGEIVAVGRDVKGWKIGDRVSPNFALDHIHGDVTEAIKNTGLGGQIDGVLREYINVPAHSLVRIPDYLTYEEASTLPCAALTAYNALHGPVPLKGGDYVLVLGTGGVSIFGAQIALASGATVIMTSSSDAKLEVAKKLGVQYLINYNTNPNWEDEVLKIITKTEGRGVDHIIEVGGIDTIQKSMKAVRYAGQVYIIGYVSGGDSGIPIRPAIHKAITFRAILIGSVKQFEDMNRLFIARQVHPVVDKVFPFEEAIEGYSYLESQKHVGKVVIKVTKN</sequence>
<dbReference type="CDD" id="cd08276">
    <property type="entry name" value="MDR7"/>
    <property type="match status" value="1"/>
</dbReference>
<name>A0AAD4GD55_BOLED</name>
<dbReference type="InterPro" id="IPR052711">
    <property type="entry name" value="Zinc_ADH-like"/>
</dbReference>
<comment type="caution">
    <text evidence="2">The sequence shown here is derived from an EMBL/GenBank/DDBJ whole genome shotgun (WGS) entry which is preliminary data.</text>
</comment>
<dbReference type="SUPFAM" id="SSF50129">
    <property type="entry name" value="GroES-like"/>
    <property type="match status" value="1"/>
</dbReference>
<dbReference type="EMBL" id="WHUW01000016">
    <property type="protein sequence ID" value="KAF8438444.1"/>
    <property type="molecule type" value="Genomic_DNA"/>
</dbReference>
<dbReference type="PANTHER" id="PTHR45033">
    <property type="match status" value="1"/>
</dbReference>
<dbReference type="InterPro" id="IPR013154">
    <property type="entry name" value="ADH-like_N"/>
</dbReference>
<dbReference type="GO" id="GO:0016491">
    <property type="term" value="F:oxidoreductase activity"/>
    <property type="evidence" value="ECO:0007669"/>
    <property type="project" value="InterPro"/>
</dbReference>
<dbReference type="InterPro" id="IPR011032">
    <property type="entry name" value="GroES-like_sf"/>
</dbReference>
<evidence type="ECO:0000313" key="2">
    <source>
        <dbReference type="EMBL" id="KAF8438444.1"/>
    </source>
</evidence>
<dbReference type="AlphaFoldDB" id="A0AAD4GD55"/>
<reference evidence="2" key="1">
    <citation type="submission" date="2019-10" db="EMBL/GenBank/DDBJ databases">
        <authorList>
            <consortium name="DOE Joint Genome Institute"/>
            <person name="Kuo A."/>
            <person name="Miyauchi S."/>
            <person name="Kiss E."/>
            <person name="Drula E."/>
            <person name="Kohler A."/>
            <person name="Sanchez-Garcia M."/>
            <person name="Andreopoulos B."/>
            <person name="Barry K.W."/>
            <person name="Bonito G."/>
            <person name="Buee M."/>
            <person name="Carver A."/>
            <person name="Chen C."/>
            <person name="Cichocki N."/>
            <person name="Clum A."/>
            <person name="Culley D."/>
            <person name="Crous P.W."/>
            <person name="Fauchery L."/>
            <person name="Girlanda M."/>
            <person name="Hayes R."/>
            <person name="Keri Z."/>
            <person name="LaButti K."/>
            <person name="Lipzen A."/>
            <person name="Lombard V."/>
            <person name="Magnuson J."/>
            <person name="Maillard F."/>
            <person name="Morin E."/>
            <person name="Murat C."/>
            <person name="Nolan M."/>
            <person name="Ohm R."/>
            <person name="Pangilinan J."/>
            <person name="Pereira M."/>
            <person name="Perotto S."/>
            <person name="Peter M."/>
            <person name="Riley R."/>
            <person name="Sitrit Y."/>
            <person name="Stielow B."/>
            <person name="Szollosi G."/>
            <person name="Zifcakova L."/>
            <person name="Stursova M."/>
            <person name="Spatafora J.W."/>
            <person name="Tedersoo L."/>
            <person name="Vaario L.-M."/>
            <person name="Yamada A."/>
            <person name="Yan M."/>
            <person name="Wang P."/>
            <person name="Xu J."/>
            <person name="Bruns T."/>
            <person name="Baldrian P."/>
            <person name="Vilgalys R."/>
            <person name="Henrissat B."/>
            <person name="Grigoriev I.V."/>
            <person name="Hibbett D."/>
            <person name="Nagy L.G."/>
            <person name="Martin F.M."/>
        </authorList>
    </citation>
    <scope>NUCLEOTIDE SEQUENCE</scope>
    <source>
        <strain evidence="2">BED1</strain>
    </source>
</reference>